<feature type="domain" description="Zn(2)-C6 fungal-type" evidence="3">
    <location>
        <begin position="63"/>
        <end position="99"/>
    </location>
</feature>
<gene>
    <name evidence="4" type="ORF">FSARC_10753</name>
</gene>
<evidence type="ECO:0000313" key="5">
    <source>
        <dbReference type="Proteomes" id="UP000622797"/>
    </source>
</evidence>
<organism evidence="4 5">
    <name type="scientific">Fusarium sarcochroum</name>
    <dbReference type="NCBI Taxonomy" id="1208366"/>
    <lineage>
        <taxon>Eukaryota</taxon>
        <taxon>Fungi</taxon>
        <taxon>Dikarya</taxon>
        <taxon>Ascomycota</taxon>
        <taxon>Pezizomycotina</taxon>
        <taxon>Sordariomycetes</taxon>
        <taxon>Hypocreomycetidae</taxon>
        <taxon>Hypocreales</taxon>
        <taxon>Nectriaceae</taxon>
        <taxon>Fusarium</taxon>
        <taxon>Fusarium lateritium species complex</taxon>
    </lineage>
</organism>
<dbReference type="Pfam" id="PF11951">
    <property type="entry name" value="Fungal_trans_2"/>
    <property type="match status" value="1"/>
</dbReference>
<evidence type="ECO:0000256" key="1">
    <source>
        <dbReference type="ARBA" id="ARBA00004123"/>
    </source>
</evidence>
<dbReference type="SMART" id="SM00066">
    <property type="entry name" value="GAL4"/>
    <property type="match status" value="1"/>
</dbReference>
<dbReference type="Pfam" id="PF00172">
    <property type="entry name" value="Zn_clus"/>
    <property type="match status" value="1"/>
</dbReference>
<dbReference type="GO" id="GO:0000981">
    <property type="term" value="F:DNA-binding transcription factor activity, RNA polymerase II-specific"/>
    <property type="evidence" value="ECO:0007669"/>
    <property type="project" value="InterPro"/>
</dbReference>
<dbReference type="GO" id="GO:0008270">
    <property type="term" value="F:zinc ion binding"/>
    <property type="evidence" value="ECO:0007669"/>
    <property type="project" value="InterPro"/>
</dbReference>
<proteinExistence type="predicted"/>
<comment type="caution">
    <text evidence="4">The sequence shown here is derived from an EMBL/GenBank/DDBJ whole genome shotgun (WGS) entry which is preliminary data.</text>
</comment>
<evidence type="ECO:0000313" key="4">
    <source>
        <dbReference type="EMBL" id="KAF4959377.1"/>
    </source>
</evidence>
<reference evidence="4" key="1">
    <citation type="journal article" date="2020" name="BMC Genomics">
        <title>Correction to: Identification and distribution of gene clusters required for synthesis of sphingolipid metabolism inhibitors in diverse species of the filamentous fungus Fusarium.</title>
        <authorList>
            <person name="Kim H.S."/>
            <person name="Lohmar J.M."/>
            <person name="Busman M."/>
            <person name="Brown D.W."/>
            <person name="Naumann T.A."/>
            <person name="Divon H.H."/>
            <person name="Lysoe E."/>
            <person name="Uhlig S."/>
            <person name="Proctor R.H."/>
        </authorList>
    </citation>
    <scope>NUCLEOTIDE SEQUENCE</scope>
    <source>
        <strain evidence="4">NRRL 20472</strain>
    </source>
</reference>
<dbReference type="SUPFAM" id="SSF57701">
    <property type="entry name" value="Zn2/Cys6 DNA-binding domain"/>
    <property type="match status" value="1"/>
</dbReference>
<dbReference type="Proteomes" id="UP000622797">
    <property type="component" value="Unassembled WGS sequence"/>
</dbReference>
<dbReference type="PANTHER" id="PTHR37534:SF46">
    <property type="entry name" value="ZN(II)2CYS6 TRANSCRIPTION FACTOR (EUROFUNG)"/>
    <property type="match status" value="1"/>
</dbReference>
<dbReference type="InterPro" id="IPR001138">
    <property type="entry name" value="Zn2Cys6_DnaBD"/>
</dbReference>
<dbReference type="InterPro" id="IPR021858">
    <property type="entry name" value="Fun_TF"/>
</dbReference>
<protein>
    <recommendedName>
        <fullName evidence="3">Zn(2)-C6 fungal-type domain-containing protein</fullName>
    </recommendedName>
</protein>
<dbReference type="InterPro" id="IPR036864">
    <property type="entry name" value="Zn2-C6_fun-type_DNA-bd_sf"/>
</dbReference>
<dbReference type="PROSITE" id="PS50048">
    <property type="entry name" value="ZN2_CY6_FUNGAL_2"/>
    <property type="match status" value="1"/>
</dbReference>
<evidence type="ECO:0000259" key="3">
    <source>
        <dbReference type="PROSITE" id="PS50048"/>
    </source>
</evidence>
<dbReference type="OrthoDB" id="4137815at2759"/>
<dbReference type="PANTHER" id="PTHR37534">
    <property type="entry name" value="TRANSCRIPTIONAL ACTIVATOR PROTEIN UGA3"/>
    <property type="match status" value="1"/>
</dbReference>
<name>A0A8H4TK67_9HYPO</name>
<dbReference type="PROSITE" id="PS00463">
    <property type="entry name" value="ZN2_CY6_FUNGAL_1"/>
    <property type="match status" value="1"/>
</dbReference>
<keyword evidence="5" id="KW-1185">Reference proteome</keyword>
<dbReference type="Gene3D" id="4.10.240.10">
    <property type="entry name" value="Zn(2)-C6 fungal-type DNA-binding domain"/>
    <property type="match status" value="1"/>
</dbReference>
<comment type="subcellular location">
    <subcellularLocation>
        <location evidence="1">Nucleus</location>
    </subcellularLocation>
</comment>
<accession>A0A8H4TK67</accession>
<dbReference type="EMBL" id="JABEXW010000665">
    <property type="protein sequence ID" value="KAF4959377.1"/>
    <property type="molecule type" value="Genomic_DNA"/>
</dbReference>
<keyword evidence="2" id="KW-0539">Nucleus</keyword>
<dbReference type="AlphaFoldDB" id="A0A8H4TK67"/>
<dbReference type="CDD" id="cd00067">
    <property type="entry name" value="GAL4"/>
    <property type="match status" value="1"/>
</dbReference>
<sequence>MPYQVWKGAQLRLRGKVKAPYLGPEDKKRWESRLQGLVVINYEDELILSWATTSMPRSDSRRACDRCHSLKERCYWPQGNDTPAASCARCRRLGFECLVKRPSKRPGRPRLFTKSVRVPIAAGYNPIKDSSSQKLDDKVLKCRASTHNPVLFRPLSQFNDLTTSDKQLIQNMLFSDVVLDRFLIGPSFREQHRKFLISHFIISQYTLKDAFLAVGLACEHQPTIEPYKHASSAMKQLRQYTVTSKQGVSECLALGAMIISFTYYCSTSPNAAPVCNQTLSLVKETYETSNDLNPDDLVFISCLILPELLNSMMAGSLPSLRFRSLPGSSDHVDRYIGLFAPLLPYLYDVCELNAALFQKEFDEIPNVLEATNHVEQSVNAWQPQIPPDLNTQFSATEVSQMLCQAQVMKSGAMLLIHRLRHPFGTNNGPALVMANAILDQLDLVQAATNRSILYITLPLIAACFEIQDKDQRQMWLSKITKVVGYSSGFSHYVRDLVKNFWNALDDLRVMNWYNIEHILSLYK</sequence>
<dbReference type="GO" id="GO:0005634">
    <property type="term" value="C:nucleus"/>
    <property type="evidence" value="ECO:0007669"/>
    <property type="project" value="UniProtKB-SubCell"/>
</dbReference>
<reference evidence="4" key="2">
    <citation type="submission" date="2020-05" db="EMBL/GenBank/DDBJ databases">
        <authorList>
            <person name="Kim H.-S."/>
            <person name="Proctor R.H."/>
            <person name="Brown D.W."/>
        </authorList>
    </citation>
    <scope>NUCLEOTIDE SEQUENCE</scope>
    <source>
        <strain evidence="4">NRRL 20472</strain>
    </source>
</reference>
<evidence type="ECO:0000256" key="2">
    <source>
        <dbReference type="ARBA" id="ARBA00023242"/>
    </source>
</evidence>